<dbReference type="Pfam" id="PF24883">
    <property type="entry name" value="NPHP3_N"/>
    <property type="match status" value="1"/>
</dbReference>
<dbReference type="Proteomes" id="UP000223968">
    <property type="component" value="Unassembled WGS sequence"/>
</dbReference>
<dbReference type="Gene3D" id="1.25.40.20">
    <property type="entry name" value="Ankyrin repeat-containing domain"/>
    <property type="match status" value="1"/>
</dbReference>
<keyword evidence="2" id="KW-0040">ANK repeat</keyword>
<dbReference type="PROSITE" id="PS50088">
    <property type="entry name" value="ANK_REPEAT"/>
    <property type="match status" value="5"/>
</dbReference>
<evidence type="ECO:0000313" key="6">
    <source>
        <dbReference type="Proteomes" id="UP000223968"/>
    </source>
</evidence>
<dbReference type="Pfam" id="PF00023">
    <property type="entry name" value="Ank"/>
    <property type="match status" value="2"/>
</dbReference>
<feature type="compositionally biased region" description="Basic and acidic residues" evidence="3">
    <location>
        <begin position="893"/>
        <end position="910"/>
    </location>
</feature>
<evidence type="ECO:0000256" key="3">
    <source>
        <dbReference type="SAM" id="MobiDB-lite"/>
    </source>
</evidence>
<feature type="domain" description="Nephrocystin 3-like N-terminal" evidence="4">
    <location>
        <begin position="206"/>
        <end position="376"/>
    </location>
</feature>
<comment type="caution">
    <text evidence="5">The sequence shown here is derived from an EMBL/GenBank/DDBJ whole genome shotgun (WGS) entry which is preliminary data.</text>
</comment>
<dbReference type="AlphaFoldDB" id="A0A2B7XLU5"/>
<dbReference type="PANTHER" id="PTHR10039:SF16">
    <property type="entry name" value="GPI INOSITOL-DEACYLASE"/>
    <property type="match status" value="1"/>
</dbReference>
<name>A0A2B7XLU5_9EURO</name>
<sequence length="923" mass="105116">MADPVSPAGTAAGLVSLGLAVCQGLIQYYGSWKDCEDEIRATVSSIESLSKTFTLLEKSLDSSELDPERVDQVQDCVHSCRNGIEALRKRLEKIQSKLNPSTLPEKAQLHLLRAQYPFKRSTIVKLGEIVSELRENVSAASDILHLDLSITTLQKVNDVGYETYRIGSLLDTIRIDQERRKIHKWLNPPNPYVNHQAACQKRERRTGLWFLNSSDFTRWKHAPNSTIWLHGIPGCGKTVLLLVQHSATLDALFLLADWVQQINYRRTQLLSFYFDFNDKEKHGVNNLLRSLITQISTQSDDTPKSLEGLYRDCFDGGKPPTTDALLKTLRNLISDCDTYILLDAMDECAERQALLRIINTMVSWNSNNLHLLMTSRKEKDIEDAIKNICDVTISLQSAVVDSDIQLHVRQQLQDRHWQKFSEEIRGEIENALIKGAHGMFRWVSCQMDELRNCKTAKQLKKALRNLPKDLDSTYERVLLNISEMDFRDALTVFQWLSFAEWPIRLEQFVDILAIELEDGTPRFDEDRVYRNPQEILSLCSSLVTPRQSMQHISKEDVVFSHYSVKEYLVSDRIRSGKAFRYSVDPNDAHETIAKCCLGYILRFKDAQFPSEVRHLDFPLATYATYWWHKHARFVEHRRAVVDLILDLFTSESLYKSFEKGLKAPPPPLYTACAASLRMTAQVLIAKGADVNTREYRHSALSIACILGHTEIVRFLLQSGANVNFGGDGPAPLYQACKYGHDDIARLLLRGGAHVNEQLVNGRNLSALFMASASGHENIVRLLLQNGANANLRYGYRDTPLHHACSRNYEGIARLLLENGADINAVNDSRETALFKATRRGHENIVRLLLEKGADTELGVYYDGTPLLLARNLEYENIEYLLLKHRAQKYARKAQKDQNYAHRSDEEDGVKTKGHIANEFGREK</sequence>
<dbReference type="PANTHER" id="PTHR10039">
    <property type="entry name" value="AMELOGENIN"/>
    <property type="match status" value="1"/>
</dbReference>
<dbReference type="OrthoDB" id="4772757at2759"/>
<dbReference type="SUPFAM" id="SSF48403">
    <property type="entry name" value="Ankyrin repeat"/>
    <property type="match status" value="1"/>
</dbReference>
<feature type="repeat" description="ANK" evidence="2">
    <location>
        <begin position="727"/>
        <end position="755"/>
    </location>
</feature>
<dbReference type="EMBL" id="PDNB01000089">
    <property type="protein sequence ID" value="PGH09919.1"/>
    <property type="molecule type" value="Genomic_DNA"/>
</dbReference>
<reference evidence="5 6" key="1">
    <citation type="submission" date="2017-10" db="EMBL/GenBank/DDBJ databases">
        <title>Comparative genomics in systemic dimorphic fungi from Ajellomycetaceae.</title>
        <authorList>
            <person name="Munoz J.F."/>
            <person name="Mcewen J.G."/>
            <person name="Clay O.K."/>
            <person name="Cuomo C.A."/>
        </authorList>
    </citation>
    <scope>NUCLEOTIDE SEQUENCE [LARGE SCALE GENOMIC DNA]</scope>
    <source>
        <strain evidence="5 6">UAMH5409</strain>
    </source>
</reference>
<evidence type="ECO:0000256" key="2">
    <source>
        <dbReference type="PROSITE-ProRule" id="PRU00023"/>
    </source>
</evidence>
<dbReference type="PROSITE" id="PS50297">
    <property type="entry name" value="ANK_REP_REGION"/>
    <property type="match status" value="5"/>
</dbReference>
<evidence type="ECO:0000313" key="5">
    <source>
        <dbReference type="EMBL" id="PGH09919.1"/>
    </source>
</evidence>
<feature type="region of interest" description="Disordered" evidence="3">
    <location>
        <begin position="893"/>
        <end position="923"/>
    </location>
</feature>
<dbReference type="InterPro" id="IPR002110">
    <property type="entry name" value="Ankyrin_rpt"/>
</dbReference>
<organism evidence="5 6">
    <name type="scientific">Helicocarpus griseus UAMH5409</name>
    <dbReference type="NCBI Taxonomy" id="1447875"/>
    <lineage>
        <taxon>Eukaryota</taxon>
        <taxon>Fungi</taxon>
        <taxon>Dikarya</taxon>
        <taxon>Ascomycota</taxon>
        <taxon>Pezizomycotina</taxon>
        <taxon>Eurotiomycetes</taxon>
        <taxon>Eurotiomycetidae</taxon>
        <taxon>Onygenales</taxon>
        <taxon>Ajellomycetaceae</taxon>
        <taxon>Helicocarpus</taxon>
    </lineage>
</organism>
<keyword evidence="1" id="KW-0677">Repeat</keyword>
<feature type="repeat" description="ANK" evidence="2">
    <location>
        <begin position="695"/>
        <end position="727"/>
    </location>
</feature>
<protein>
    <recommendedName>
        <fullName evidence="4">Nephrocystin 3-like N-terminal domain-containing protein</fullName>
    </recommendedName>
</protein>
<feature type="repeat" description="ANK" evidence="2">
    <location>
        <begin position="828"/>
        <end position="854"/>
    </location>
</feature>
<feature type="repeat" description="ANK" evidence="2">
    <location>
        <begin position="795"/>
        <end position="827"/>
    </location>
</feature>
<accession>A0A2B7XLU5</accession>
<feature type="repeat" description="ANK" evidence="2">
    <location>
        <begin position="762"/>
        <end position="794"/>
    </location>
</feature>
<dbReference type="InterPro" id="IPR056884">
    <property type="entry name" value="NPHP3-like_N"/>
</dbReference>
<dbReference type="STRING" id="1447875.A0A2B7XLU5"/>
<dbReference type="Gene3D" id="3.40.50.300">
    <property type="entry name" value="P-loop containing nucleotide triphosphate hydrolases"/>
    <property type="match status" value="1"/>
</dbReference>
<dbReference type="Pfam" id="PF12796">
    <property type="entry name" value="Ank_2"/>
    <property type="match status" value="1"/>
</dbReference>
<dbReference type="InterPro" id="IPR027417">
    <property type="entry name" value="P-loop_NTPase"/>
</dbReference>
<dbReference type="SMART" id="SM00248">
    <property type="entry name" value="ANK"/>
    <property type="match status" value="5"/>
</dbReference>
<dbReference type="PRINTS" id="PR01415">
    <property type="entry name" value="ANKYRIN"/>
</dbReference>
<evidence type="ECO:0000259" key="4">
    <source>
        <dbReference type="Pfam" id="PF24883"/>
    </source>
</evidence>
<dbReference type="SUPFAM" id="SSF52540">
    <property type="entry name" value="P-loop containing nucleoside triphosphate hydrolases"/>
    <property type="match status" value="1"/>
</dbReference>
<keyword evidence="6" id="KW-1185">Reference proteome</keyword>
<proteinExistence type="predicted"/>
<dbReference type="InterPro" id="IPR036770">
    <property type="entry name" value="Ankyrin_rpt-contain_sf"/>
</dbReference>
<evidence type="ECO:0000256" key="1">
    <source>
        <dbReference type="ARBA" id="ARBA00022737"/>
    </source>
</evidence>
<gene>
    <name evidence="5" type="ORF">AJ79_05535</name>
</gene>